<dbReference type="EMBL" id="KI679683">
    <property type="protein sequence ID" value="ETL93100.1"/>
    <property type="molecule type" value="Genomic_DNA"/>
</dbReference>
<dbReference type="Proteomes" id="UP000054423">
    <property type="component" value="Unassembled WGS sequence"/>
</dbReference>
<gene>
    <name evidence="1" type="ORF">L915_08817</name>
    <name evidence="2" type="ORF">L916_08745</name>
    <name evidence="3" type="ORF">L917_08665</name>
</gene>
<dbReference type="EMBL" id="KI672947">
    <property type="protein sequence ID" value="ETL39975.1"/>
    <property type="molecule type" value="Genomic_DNA"/>
</dbReference>
<reference evidence="2 4" key="3">
    <citation type="submission" date="2013-11" db="EMBL/GenBank/DDBJ databases">
        <title>The Genome Sequence of Phytophthora parasitica CJ05E6.</title>
        <authorList>
            <consortium name="The Broad Institute Genomics Platform"/>
            <person name="Russ C."/>
            <person name="Tyler B."/>
            <person name="Panabieres F."/>
            <person name="Shan W."/>
            <person name="Tripathy S."/>
            <person name="Grunwald N."/>
            <person name="Machado M."/>
            <person name="Johnson C.S."/>
            <person name="Arredondo F."/>
            <person name="Hong C."/>
            <person name="Coffey M."/>
            <person name="Young S.K."/>
            <person name="Zeng Q."/>
            <person name="Gargeya S."/>
            <person name="Fitzgerald M."/>
            <person name="Abouelleil A."/>
            <person name="Alvarado L."/>
            <person name="Chapman S.B."/>
            <person name="Gainer-Dewar J."/>
            <person name="Goldberg J."/>
            <person name="Griggs A."/>
            <person name="Gujja S."/>
            <person name="Hansen M."/>
            <person name="Howarth C."/>
            <person name="Imamovic A."/>
            <person name="Ireland A."/>
            <person name="Larimer J."/>
            <person name="McCowan C."/>
            <person name="Murphy C."/>
            <person name="Pearson M."/>
            <person name="Poon T.W."/>
            <person name="Priest M."/>
            <person name="Roberts A."/>
            <person name="Saif S."/>
            <person name="Shea T."/>
            <person name="Sykes S."/>
            <person name="Wortman J."/>
            <person name="Nusbaum C."/>
            <person name="Birren B."/>
        </authorList>
    </citation>
    <scope>NUCLEOTIDE SEQUENCE [LARGE SCALE GENOMIC DNA]</scope>
    <source>
        <strain evidence="2 4">CJ05E6</strain>
    </source>
</reference>
<evidence type="ECO:0000313" key="1">
    <source>
        <dbReference type="EMBL" id="ETK86563.1"/>
    </source>
</evidence>
<dbReference type="AlphaFoldDB" id="W2GU80"/>
<organism evidence="1">
    <name type="scientific">Phytophthora nicotianae</name>
    <name type="common">Potato buckeye rot agent</name>
    <name type="synonym">Phytophthora parasitica</name>
    <dbReference type="NCBI Taxonomy" id="4792"/>
    <lineage>
        <taxon>Eukaryota</taxon>
        <taxon>Sar</taxon>
        <taxon>Stramenopiles</taxon>
        <taxon>Oomycota</taxon>
        <taxon>Peronosporomycetes</taxon>
        <taxon>Peronosporales</taxon>
        <taxon>Peronosporaceae</taxon>
        <taxon>Phytophthora</taxon>
    </lineage>
</organism>
<dbReference type="Proteomes" id="UP000053864">
    <property type="component" value="Unassembled WGS sequence"/>
</dbReference>
<name>W2GU80_PHYNI</name>
<dbReference type="EMBL" id="KI686316">
    <property type="protein sequence ID" value="ETK86563.1"/>
    <property type="molecule type" value="Genomic_DNA"/>
</dbReference>
<protein>
    <submittedName>
        <fullName evidence="1">Uncharacterized protein</fullName>
    </submittedName>
</protein>
<proteinExistence type="predicted"/>
<dbReference type="Proteomes" id="UP000053236">
    <property type="component" value="Unassembled WGS sequence"/>
</dbReference>
<reference evidence="3" key="1">
    <citation type="submission" date="2013-11" db="EMBL/GenBank/DDBJ databases">
        <title>The Genome Sequence of Phytophthora parasitica CHvinca01.</title>
        <authorList>
            <consortium name="The Broad Institute Genomics Platform"/>
            <person name="Russ C."/>
            <person name="Tyler B."/>
            <person name="Panabieres F."/>
            <person name="Shan W."/>
            <person name="Tripathy S."/>
            <person name="Grunwald N."/>
            <person name="Machado M."/>
            <person name="Johnson C.S."/>
            <person name="Arredondo F."/>
            <person name="Hong C."/>
            <person name="Coffey M."/>
            <person name="Young S.K."/>
            <person name="Zeng Q."/>
            <person name="Gargeya S."/>
            <person name="Fitzgerald M."/>
            <person name="Abouelleil A."/>
            <person name="Alvarado L."/>
            <person name="Chapman S.B."/>
            <person name="Gainer-Dewar J."/>
            <person name="Goldberg J."/>
            <person name="Griggs A."/>
            <person name="Gujja S."/>
            <person name="Hansen M."/>
            <person name="Howarth C."/>
            <person name="Imamovic A."/>
            <person name="Ireland A."/>
            <person name="Larimer J."/>
            <person name="McCowan C."/>
            <person name="Murphy C."/>
            <person name="Pearson M."/>
            <person name="Poon T.W."/>
            <person name="Priest M."/>
            <person name="Roberts A."/>
            <person name="Saif S."/>
            <person name="Shea T."/>
            <person name="Sykes S."/>
            <person name="Wortman J."/>
            <person name="Nusbaum C."/>
            <person name="Birren B."/>
        </authorList>
    </citation>
    <scope>NUCLEOTIDE SEQUENCE [LARGE SCALE GENOMIC DNA]</scope>
    <source>
        <strain evidence="3">CHvinca01</strain>
    </source>
</reference>
<sequence>MVLCYRLFIIDTPRCYRQQWWISINICVKDQMKNKKLR</sequence>
<evidence type="ECO:0000313" key="2">
    <source>
        <dbReference type="EMBL" id="ETL39975.1"/>
    </source>
</evidence>
<accession>W2GU80</accession>
<reference evidence="1" key="2">
    <citation type="submission" date="2013-11" db="EMBL/GenBank/DDBJ databases">
        <title>The Genome Sequence of Phytophthora parasitica CJ02B3.</title>
        <authorList>
            <consortium name="The Broad Institute Genomics Platform"/>
            <person name="Russ C."/>
            <person name="Tyler B."/>
            <person name="Panabieres F."/>
            <person name="Shan W."/>
            <person name="Tripathy S."/>
            <person name="Grunwald N."/>
            <person name="Machado M."/>
            <person name="Johnson C.S."/>
            <person name="Arredondo F."/>
            <person name="Hong C."/>
            <person name="Coffey M."/>
            <person name="Young S.K."/>
            <person name="Zeng Q."/>
            <person name="Gargeya S."/>
            <person name="Fitzgerald M."/>
            <person name="Abouelleil A."/>
            <person name="Alvarado L."/>
            <person name="Chapman S.B."/>
            <person name="Gainer-Dewar J."/>
            <person name="Goldberg J."/>
            <person name="Griggs A."/>
            <person name="Gujja S."/>
            <person name="Hansen M."/>
            <person name="Howarth C."/>
            <person name="Imamovic A."/>
            <person name="Ireland A."/>
            <person name="Larimer J."/>
            <person name="McCowan C."/>
            <person name="Murphy C."/>
            <person name="Pearson M."/>
            <person name="Poon T.W."/>
            <person name="Priest M."/>
            <person name="Roberts A."/>
            <person name="Saif S."/>
            <person name="Shea T."/>
            <person name="Sykes S."/>
            <person name="Wortman J."/>
            <person name="Nusbaum C."/>
            <person name="Birren B."/>
        </authorList>
    </citation>
    <scope>NUCLEOTIDE SEQUENCE [LARGE SCALE GENOMIC DNA]</scope>
    <source>
        <strain evidence="1">CJ02B3</strain>
    </source>
</reference>
<evidence type="ECO:0000313" key="4">
    <source>
        <dbReference type="Proteomes" id="UP000053864"/>
    </source>
</evidence>
<evidence type="ECO:0000313" key="3">
    <source>
        <dbReference type="EMBL" id="ETL93100.1"/>
    </source>
</evidence>